<dbReference type="EMBL" id="PKPP01004450">
    <property type="protein sequence ID" value="PWA64301.1"/>
    <property type="molecule type" value="Genomic_DNA"/>
</dbReference>
<dbReference type="InterPro" id="IPR055298">
    <property type="entry name" value="AtLOH3-like"/>
</dbReference>
<dbReference type="PANTHER" id="PTHR11697:SF230">
    <property type="entry name" value="ZINC FINGER, MYM DOMAIN CONTAINING 1"/>
    <property type="match status" value="1"/>
</dbReference>
<accession>A0A2U1MSQ8</accession>
<dbReference type="AlphaFoldDB" id="A0A2U1MSQ8"/>
<reference evidence="1 2" key="1">
    <citation type="journal article" date="2018" name="Mol. Plant">
        <title>The genome of Artemisia annua provides insight into the evolution of Asteraceae family and artemisinin biosynthesis.</title>
        <authorList>
            <person name="Shen Q."/>
            <person name="Zhang L."/>
            <person name="Liao Z."/>
            <person name="Wang S."/>
            <person name="Yan T."/>
            <person name="Shi P."/>
            <person name="Liu M."/>
            <person name="Fu X."/>
            <person name="Pan Q."/>
            <person name="Wang Y."/>
            <person name="Lv Z."/>
            <person name="Lu X."/>
            <person name="Zhang F."/>
            <person name="Jiang W."/>
            <person name="Ma Y."/>
            <person name="Chen M."/>
            <person name="Hao X."/>
            <person name="Li L."/>
            <person name="Tang Y."/>
            <person name="Lv G."/>
            <person name="Zhou Y."/>
            <person name="Sun X."/>
            <person name="Brodelius P.E."/>
            <person name="Rose J.K.C."/>
            <person name="Tang K."/>
        </authorList>
    </citation>
    <scope>NUCLEOTIDE SEQUENCE [LARGE SCALE GENOMIC DNA]</scope>
    <source>
        <strain evidence="2">cv. Huhao1</strain>
        <tissue evidence="1">Leaf</tissue>
    </source>
</reference>
<comment type="caution">
    <text evidence="1">The sequence shown here is derived from an EMBL/GenBank/DDBJ whole genome shotgun (WGS) entry which is preliminary data.</text>
</comment>
<evidence type="ECO:0000313" key="2">
    <source>
        <dbReference type="Proteomes" id="UP000245207"/>
    </source>
</evidence>
<gene>
    <name evidence="1" type="ORF">CTI12_AA345510</name>
</gene>
<name>A0A2U1MSQ8_ARTAN</name>
<keyword evidence="2" id="KW-1185">Reference proteome</keyword>
<protein>
    <submittedName>
        <fullName evidence="1">Uncharacterized protein</fullName>
    </submittedName>
</protein>
<evidence type="ECO:0000313" key="1">
    <source>
        <dbReference type="EMBL" id="PWA64301.1"/>
    </source>
</evidence>
<organism evidence="1 2">
    <name type="scientific">Artemisia annua</name>
    <name type="common">Sweet wormwood</name>
    <dbReference type="NCBI Taxonomy" id="35608"/>
    <lineage>
        <taxon>Eukaryota</taxon>
        <taxon>Viridiplantae</taxon>
        <taxon>Streptophyta</taxon>
        <taxon>Embryophyta</taxon>
        <taxon>Tracheophyta</taxon>
        <taxon>Spermatophyta</taxon>
        <taxon>Magnoliopsida</taxon>
        <taxon>eudicotyledons</taxon>
        <taxon>Gunneridae</taxon>
        <taxon>Pentapetalae</taxon>
        <taxon>asterids</taxon>
        <taxon>campanulids</taxon>
        <taxon>Asterales</taxon>
        <taxon>Asteraceae</taxon>
        <taxon>Asteroideae</taxon>
        <taxon>Anthemideae</taxon>
        <taxon>Artemisiinae</taxon>
        <taxon>Artemisia</taxon>
    </lineage>
</organism>
<sequence>MVSIMQTLIPQLRDDGWESLLDKVVSFCGKYNILVLDMNATYRVEQHYRVDVFIVAINSQLQELNNRFSESISELLRLSATLDPRKSFNSDDIYKLVTKYYLLDFTEQDKIELKLELQHYELDNDPKLKNVT</sequence>
<dbReference type="PANTHER" id="PTHR11697">
    <property type="entry name" value="GENERAL TRANSCRIPTION FACTOR 2-RELATED ZINC FINGER PROTEIN"/>
    <property type="match status" value="1"/>
</dbReference>
<dbReference type="Proteomes" id="UP000245207">
    <property type="component" value="Unassembled WGS sequence"/>
</dbReference>
<dbReference type="OrthoDB" id="6778351at2759"/>
<proteinExistence type="predicted"/>